<dbReference type="FunFam" id="1.20.58.60:FF:000010">
    <property type="entry name" value="plectin isoform X2"/>
    <property type="match status" value="1"/>
</dbReference>
<evidence type="ECO:0000256" key="10">
    <source>
        <dbReference type="ARBA" id="ARBA00023273"/>
    </source>
</evidence>
<feature type="coiled-coil region" evidence="12">
    <location>
        <begin position="7134"/>
        <end position="7194"/>
    </location>
</feature>
<name>A0A5J5CT94_9PERO</name>
<dbReference type="FunFam" id="1.10.418.10:FF:000002">
    <property type="entry name" value="Microtubule-actin cross-linking factor 1"/>
    <property type="match status" value="1"/>
</dbReference>
<feature type="region of interest" description="Disordered" evidence="13">
    <location>
        <begin position="4244"/>
        <end position="4269"/>
    </location>
</feature>
<protein>
    <recommendedName>
        <fullName evidence="18">Dystonin</fullName>
    </recommendedName>
</protein>
<evidence type="ECO:0000256" key="2">
    <source>
        <dbReference type="ARBA" id="ARBA00004316"/>
    </source>
</evidence>
<dbReference type="EMBL" id="VOFY01000017">
    <property type="protein sequence ID" value="KAA8583886.1"/>
    <property type="molecule type" value="Genomic_DNA"/>
</dbReference>
<dbReference type="FunFam" id="2.30.30.40:FF:000011">
    <property type="entry name" value="Microtubule-actin cross-linking factor 1"/>
    <property type="match status" value="1"/>
</dbReference>
<dbReference type="Pfam" id="PF00435">
    <property type="entry name" value="Spectrin"/>
    <property type="match status" value="8"/>
</dbReference>
<dbReference type="InterPro" id="IPR036872">
    <property type="entry name" value="CH_dom_sf"/>
</dbReference>
<dbReference type="InterPro" id="IPR001715">
    <property type="entry name" value="CH_dom"/>
</dbReference>
<dbReference type="Proteomes" id="UP000327493">
    <property type="component" value="Chromosome 17"/>
</dbReference>
<dbReference type="GO" id="GO:0005925">
    <property type="term" value="C:focal adhesion"/>
    <property type="evidence" value="ECO:0007669"/>
    <property type="project" value="TreeGrafter"/>
</dbReference>
<dbReference type="CDD" id="cd00176">
    <property type="entry name" value="SPEC"/>
    <property type="match status" value="9"/>
</dbReference>
<feature type="coiled-coil region" evidence="12">
    <location>
        <begin position="2162"/>
        <end position="2252"/>
    </location>
</feature>
<keyword evidence="7" id="KW-0677">Repeat</keyword>
<evidence type="ECO:0000259" key="15">
    <source>
        <dbReference type="PROSITE" id="PS50021"/>
    </source>
</evidence>
<feature type="coiled-coil region" evidence="12">
    <location>
        <begin position="5046"/>
        <end position="5080"/>
    </location>
</feature>
<evidence type="ECO:0000256" key="12">
    <source>
        <dbReference type="SAM" id="Coils"/>
    </source>
</evidence>
<dbReference type="Gene3D" id="3.90.1290.10">
    <property type="entry name" value="Plakin repeat"/>
    <property type="match status" value="3"/>
</dbReference>
<feature type="domain" description="Calponin-homology (CH)" evidence="15">
    <location>
        <begin position="364"/>
        <end position="468"/>
    </location>
</feature>
<keyword evidence="10" id="KW-0966">Cell projection</keyword>
<feature type="region of interest" description="Disordered" evidence="13">
    <location>
        <begin position="3340"/>
        <end position="3368"/>
    </location>
</feature>
<dbReference type="SMART" id="SM00033">
    <property type="entry name" value="CH"/>
    <property type="match status" value="2"/>
</dbReference>
<keyword evidence="5" id="KW-0597">Phosphoprotein</keyword>
<dbReference type="Pfam" id="PF21019">
    <property type="entry name" value="Spectrin_3"/>
    <property type="match status" value="1"/>
</dbReference>
<feature type="region of interest" description="Disordered" evidence="13">
    <location>
        <begin position="4030"/>
        <end position="4055"/>
    </location>
</feature>
<dbReference type="InterPro" id="IPR035915">
    <property type="entry name" value="Plakin_repeat_sf"/>
</dbReference>
<comment type="caution">
    <text evidence="16">The sequence shown here is derived from an EMBL/GenBank/DDBJ whole genome shotgun (WGS) entry which is preliminary data.</text>
</comment>
<dbReference type="SMART" id="SM00150">
    <property type="entry name" value="SPEC"/>
    <property type="match status" value="22"/>
</dbReference>
<feature type="non-terminal residue" evidence="16">
    <location>
        <position position="1"/>
    </location>
</feature>
<evidence type="ECO:0000313" key="16">
    <source>
        <dbReference type="EMBL" id="KAA8583886.1"/>
    </source>
</evidence>
<dbReference type="Pfam" id="PF00681">
    <property type="entry name" value="Plectin"/>
    <property type="match status" value="4"/>
</dbReference>
<dbReference type="SUPFAM" id="SSF57997">
    <property type="entry name" value="Tropomyosin"/>
    <property type="match status" value="2"/>
</dbReference>
<dbReference type="PANTHER" id="PTHR23169:SF24">
    <property type="entry name" value="DYSTONIN"/>
    <property type="match status" value="1"/>
</dbReference>
<feature type="coiled-coil region" evidence="12">
    <location>
        <begin position="2380"/>
        <end position="2435"/>
    </location>
</feature>
<comment type="subcellular location">
    <subcellularLocation>
        <location evidence="2">Cell projection</location>
    </subcellularLocation>
    <subcellularLocation>
        <location evidence="1">Cytoplasm</location>
        <location evidence="1">Cytoskeleton</location>
    </subcellularLocation>
</comment>
<feature type="domain" description="Calponin-homology (CH)" evidence="15">
    <location>
        <begin position="4"/>
        <end position="107"/>
    </location>
</feature>
<dbReference type="InterPro" id="IPR001589">
    <property type="entry name" value="Actinin_actin-bd_CS"/>
</dbReference>
<evidence type="ECO:0000256" key="5">
    <source>
        <dbReference type="ARBA" id="ARBA00022553"/>
    </source>
</evidence>
<feature type="compositionally biased region" description="Polar residues" evidence="13">
    <location>
        <begin position="3418"/>
        <end position="3428"/>
    </location>
</feature>
<feature type="region of interest" description="Disordered" evidence="13">
    <location>
        <begin position="3418"/>
        <end position="3447"/>
    </location>
</feature>
<dbReference type="InterPro" id="IPR001101">
    <property type="entry name" value="Plectin_repeat"/>
</dbReference>
<dbReference type="InterPro" id="IPR041615">
    <property type="entry name" value="Desmoplakin_SH3"/>
</dbReference>
<dbReference type="Gene3D" id="2.30.30.40">
    <property type="entry name" value="SH3 Domains"/>
    <property type="match status" value="1"/>
</dbReference>
<feature type="domain" description="SH3" evidence="14">
    <location>
        <begin position="1097"/>
        <end position="1154"/>
    </location>
</feature>
<feature type="coiled-coil region" evidence="12">
    <location>
        <begin position="2292"/>
        <end position="2333"/>
    </location>
</feature>
<dbReference type="GO" id="GO:0005882">
    <property type="term" value="C:intermediate filament"/>
    <property type="evidence" value="ECO:0007669"/>
    <property type="project" value="TreeGrafter"/>
</dbReference>
<feature type="coiled-coil region" evidence="12">
    <location>
        <begin position="1692"/>
        <end position="1768"/>
    </location>
</feature>
<dbReference type="InterPro" id="IPR002017">
    <property type="entry name" value="Spectrin_repeat"/>
</dbReference>
<sequence>ERDRVQKKTFTKWINQHLLKVRKHINDLYEDLRDGHNLISLLEVLSGDTLPRERGRMRFHRLQNVQIALDYLKRRQVKLVNIRNDDITDGNPKLTLGLIWTIILHFQTKQTSRHKTGPKEECYVDPKKAPLNLESKEHKGRRYFQRKKRKSEDFQPAGSLRSPGSEATEAICSSAEAQDGPDGNAKESQAELDKPSEVEMHLSRQDSISTGIYVGEVPVLILRDPCNQSTKRLVYRSGRFCTEQTDDDRSRSIVKGKLRCINTTSRGVSAKDGLLVKKLLQRQLRRAVSFGAVEHMLQTLRGNDRPGSEETFAKIIWGSQAHRRRRRRAYSCSGYVEHLPAPAKCISTQHEISEIHVTGESEDMTAKERLLFWSRQITDGYVGVRCDNFTTSWRDGRLFNAIIHKYRPDLVDMSRVSTQANRSNLEHAFCVAEHLGVARLLDPEDVDVQSPDEKSVITYVSTLYDAFPKVPDGVDGISPNDVDIKWVEYQNMIKYLSQWIKHNVAIMSDRSFPNNPVEIKALYTQYLQFKEQEIPLKENEKTKIKNLYKMLEMWIEFGRIQLPQGHHPNDVEKEWGKLIVAMLEREKSLRPEVESSVFLNNNIAYGSRLEMLQQIANRVQRDCVNGEDKLALARIALQSDAKRLESGIQFLHEAEIAGYLLECENILRQQVVDIQILLDGKFPFADQLVQRVSKLRDDLLALRAECSSVYSKGRTLTTEQTKMMISGITQSLNSGYSQNFNTSLTPALTPALPSGGLGTPGSPFTSSLTPCLTPSFTPALTPGLQPASVHSYMGGGGMDPGSLRHLKHMQIRKPLLKSSLTDPNMTEEELQLDRSEWGSDLPSVEIHLENHKSVHRAIEEFQMSLKDAKLSEIQMSIPLKLTYSDKLNKLEKQYETLLSCSRERQSHLESLHDFVSQATQELIWLNEKEEEEVAFDWSDRNNNISKKRDYHADLMRELDEKEEVIKSVQDKAEYLMLKNHPARLTIEAYRAAMQTQWSWILQLCSCVEQHLKENAVYFEFFRDAKESMDYLKSLQDAVQRKYTCDRTSSLHRMEDLIQESMDEKEQLLQYRSSVAGLVGRAKNIVQLRPRNPESPVRSSIPVKAICDYRQIEITIYKEDECVLASNSHRAKWKVINPAGNEAMVPSVCFTVPPPNKEAVEMATRIEQLYQNVLALWHHSHINMKSVVSWHYLMADIRAIRNWNVASIKTMLQGEHQQVLSNLQSHFDEFLEDSEESEVFTVADCAQLERDVAACKEYYQELLRSAERGKAQIPSCHSQQGVAEEHEESVYNHYISEIRNFRMHLEAHEEHLIRQLRTPLERDDLEQSLQRITDHEKKTAELNRLKEDLDMMKEKCELFLRQAAGSPSVPTLSSELTVLVQSMSQVYSMSSIYMDKLKTVSLVVRHSQSAEVLVKAYESKLYEEDAMNSDVKSIETVISTLKQWRTEIDEKQGVFHDMEDELQKARVISDRMFKAHNERDFDLDWHKEKADQLSERWQNIHCQIDSRLRDLDGISQSLKHYRDSYSCLDEWVREMEAAQLKDQENKPEDSKALAELLNKHKVLVAEIEQKQGRIDECQKYSEQYSSAIKDYELQLMTFRAMVDSQHKSPLKKRRMQSSSDAIQQEFMDLRTRYTALVTLMTQYVKFASETLKRTEDEENRRAFERAENTKRTESMELQKTAGEIEISHLKQRVQEQEAVLVERQAQLEKLEGEVATQQKTIDDLSFQKSQLEHDVNQYCTKLEIAVKDKAASEQELSNTKQLIEQSEARWSLAQKNLKDLLKKSTDGQDLKKQSPKFQRKINMAESTEEQVLSQVKAKENDLAQQPFSYDSQSTVESESESSAVRQNDTMMADVLQQKVEELVLIQKRAEMAEEKAQSYKNLLDDSNNRLKKLQADMETKRINMRQKSEDLQQEAKNMKKSIDELQEEIRSLQRAKSSLEHNTFFQSTEVEGLKEQLKITQAELHKKGTMEQENIHKINNLEEELASKQAVVDQLKFKCNELTRMNVSSDSNIRGLQIQTESLEKDRSFSEQKIKSLKCEIESWKQQLQTAKEENNLMKRSEQASQLKSKNLESELKKSELVSSQLQQKVDELKQVNMEMENNLKNLRAKLDQVTMEIESKDQQIKIFKSQVEATKSQVRIIEDELSNKSQTSHELQMKLQGYSEEVRQMTGLQQNIQTLNSKIANCEKEITTLKSELESAFAEKNSAIGKIHMQNAEINDLNMMLKNRNAELQKESAECQKHLNKVKAIEDELFKHKHSTKGLTGSSEKMTENLNQELYALQNDKRSSDRNVENLNVKLLELSSSLQRTKDELLKETRERKVKESKILQMENELQKNKVTMKEVMLSSDKSQLNLQHENTILKKEKAEALEKSILLGSEVRMLKEKLQRTQTEAEQKQNENSVLQLRSQQMEEQLEKCKKMLDDLKSKLDLQKEGYERQLLLVQTEIEKKLILLQSEILSESGKSQQHSHSAELAEMLNKYFKQDVKQIKTVYQTTEKTLDQQLQLQIKIDKLQQERTQLGQDLSNAKSQIAQLEEDRLKLNSKVSALQSLCNEQSNESAKITDSEWKLTWKENEARSLQEQLEVKSLQEKLLALGVRTKTDNQRINKQEITEASYYAKDNKAALLKTEHTVRQKMVPSAESAKCNLEDEIFKMKVSSEMATMEKEHILEGLTQVKQDKMEVTHSQRLYDSTTKKTLNCSTYQILPQKHNTQDMTHKSQIKPDEPMTVTTHGYMALCGLTDKSPSETHSITKTRKYQIVETCESVTTSDSEEKLSVIYSTSQKLPELKGSLSIQNLIKFKLLDNEVLRRFEMGLITTEEVQASLAKYTVKPTTIAGVYVESSKKKISFLEAAEKGFLAKTYALEFLEAQAATGSLTDLATGQTHSVVEALERGIIETGLKDKLMEAQKAVSGYIHAGRKLSVFQAMEERILDRYRGKKILEVQVATGGLINPEIGVRVPASIAVDQGLLNKETLQSLYDPVSNPKGFHNPDRGQKAYYSEILKACLYDTNGGVFLFPFGEKHLTNTSPTSSHRVSVVSTNCGIEMSAYEAFKGRHIDNRTYLFLSQQESEWQEKSIVDPNGSPLHIITDVKSGRQLCLESALSQRFLEISELESYRIGLLSIYEIADIIFSRMVVVEDVNSPIAGLWDITQRKRLSVLQGFQQGFTDRATALRLLEAQACTGGICDPSSGEKVTLSEALKRGLLDEALNQQLQQFEQVFNGIVHPKTLKTLSIPQAVQENLIPKDVGFRCIEFQLLTGGLINSDTRDRVSLEEVIQSGLVDKVTAAALKDEKFHTKSLTCPKTKRKITFREALERSRSVDEEKREHGDKVSKLLHWMSNVKQTPNNDGNALKDSNANTDASSKPQVSVEEMVTKKEQIAEALRATQMMLIKHSDKMTEEEREKAQEQLKALNQAYSELSQHCSDQTTSAEEDLKPSDGGVGTRSISGPINQITGVTLPEAQLGNSNLFQSEPHVFLNPDDALKQDLIYKSTLNHLPKFNEASKCIYSSHVSSVSLSDIAAAREGATCEDPIIKMIEVNEVSDGLEVCYTGDTLTLERAFQCGLIPASVYVEILQRQKTSQDIINPRAAEDVPLFEPVQEVEPEQADLEIPLQINEETEEFIYHTQHTFDPRDFVSSINGRISFDEKTYADEEALKQDLLVDDDDDIDMDTSEPGVAQETLCQNNANWTKSDQFPDCENSFQIDDGGADSEGLGMPGTSVLQTVCSVNRTNVRSPSRMFDSEGSVELCCQTLQYYEAGSLCSESEGADVIQEQILCSRDVLVDKAQDYATHLLKAQMEEEDILPVDVTSGRRYDLEAALTQGQVDQTTVLFDSQSDAKGSVVGDDDDTMTVLKQPVPDGSIFSNTALFKIEPQSLLRSGCTVSISESGLVKDDCVDLYPEDSSYPEENCTHVIPDGHNLHLNNTNEAGNTTEGKVAAMMLDLINYEADNKDIESEKEGAEVDCETTGNVGELSNPSFRHSPLTVSGHKSLMISPASWSPVSAECIHHSCDSDSQGVINNQPTDTAVVIENAAPTSQSRPSSLSDSTEEFSTDPESQTQYATYIDHSKLESSPIENVFFIAGYDAQLENQTVSESVLCTSSSHCNVLSEESRTENDTSAVQSPSNGKPTLSIDYSSPVDLVESAVITESRGNGNYDNNITKDGSRITLHQQAGFLSESDFSVGSEPSCSQTGQSVLVGERCPQSPIVSDDVTAENAINLKCFDAEDSEHYTPSGSRVFIETGLADEDVSGSQHSDSEDFELSTGSLSPERQHEDSFTVIDIEQISVSTNAQTRETSDKENAGIYGNASELNLGQSEAIIGVRLGSDILPEKERLDVCSSEHPQVYTDFLSDSCVTSDASSLAPSVFSNAVRTHVEEGIIMKGIDVSDSQKAQTQDIESTNAVVQNATQPLDEGDFHEKYTPHGLLESSHPDLLMDFLKQNSELIRQEEKVSDTTQQSDTPNIQLQLLHVLKTVSLSQDLSVLQEVMDTLNSALGGDSLRGDSLGERRHTLESIKEESSEGEDEGSAEADWGVCRSAAASHQPSPQLCGSSDACNVEKLFSVQDFLECVGRLQDHADVLEDVRKDLLIQAPVGNSLEELQIQIEDFQSLESQFSRLASVLTADMEKAKHLVNSADENIPIQIHQDLASTYEDLEPNFTAVSQMCAERSHSLFQSMETGKVHLESTYQKHLGDLDELMSLIRNNSKMCEVDPNPCDVDTLKHLIQKNRDTESSLLKEARIKLEDVTFDIQCFISEHAQFLSPTQSSFLLKFLSTTQRAFRDQTERLVTQRSALDYLLDTRERESQDKSLLEKHKGFTEKLEEVCDNLTLTENHLIGHQQQAENAECVTDLQQYQQEQQALQKDVLTNASALNEVITSTKKFLEENRSKLMPDQIAVIESKLEEAKSRAKLINQRAEESRKDLEKAAAVERLEESKNKIEGLLDWISNIGNENERRLDQTDHISKENGNLPKETSATGLIGEDDDANGNALQTTEKDFGTETSGKNDCSLDLDKQYDRVKARHQEILSQQQDLIVATQSAQALLDKQADVLSPKEKEKEKLQKNIQELKGRYEASLTQAEQQMKQVHCVQEELKKFQGDCEEFEGWLDQAEGEIDELGAPASSLNILSDKHQRQKSFSEDVISHKGDLRFITMSGQKVLDVANACGLADSAAKNALLDVDTSGTCSAVKDKLASAASRYKTLHSQCNQLGNNLKDVVDKYKKYDDSSTGLLKWLNNSEEEARKQQSEAIAADPQTLQKQLEETKARKSASQGCKALASSCRSRQALQGQMTGHQTAIDTLRKVAESLITSEGDLLSNSDDIQETVDDIVERYDNLSKSVSDRNEKLQITLTRSMSVQDGLDEMMGWMEGVEASVKEKGQIPLDSASIGDILSKEVALEQDIASRQSSISTMKAKVKKFVETADPSAAALLQSKMDALSQRFSNACDKHKQKVSQLEQLKEKVEQFEKVADKVQQFVVKRSQDLHDTDGPGKTFNELSQLMLNTKAEMAEHASDLEKLLTLSMELSEISPDGNKVQIQSKMDDLSNIFSTFKDTVKEKEEEVSSCQDQLGEFRSAASALTKWLEQTNEKVPAVQLSSSVKSLEEDLQIVTGLLDEWTSKDPAVQDLNSKGSALCSLMTFLTSPAKTKAPNKSELMLIQQNMSFVKEGYASLGETLESRAAELSSLVQELKEAQKGTDNMMTWLKDMKKTAASWNKEATEKDSVKTQLEQQKAFEDDMKQKQEQLQKLRETLLNLIKTHPNSPEAAKWKHMLADIDAAWADISGSVEERKQHLEQSNKNLDIFQTTELQLGQWLSEKELMMSVLGPLSIDPNMLKMQKQQVQILQNEFKSRKPQYEQLEEAASAILSSSCNQDPSSGKLVRERLAGVTQKWQGLTGKLDQRDSLIDQAVVKTGQFQNLLKSVSQTATQLENQLTNHQGHSTQPEAVKKQLEDVHNISAQLRDERKKLKEAEAINAELIAMVTEDYLKADLVRQLESVSKPFKLLEEKAAKRIEQLNSTFASSQQFHQTSKDFQSWLGEKLQEQSKPQPISAKADILQQTLEEHSKLQKALSEHEKAYNTITGEGEMLLRNTDGAEKLALQGQLTTLSSNWEEVKKSYVEQADKLQTALQKSMKYHEHAEKLSSWIQECEASEGRVKLTVDPIAVESSISQVKALQKDVDKHRGMLEQLNTAADGLLEVANTDTEAIKEEKASIGRRVDNIVESLQSKRESLEKVSHTVKEFNDAYKEAKGQLEGAKKQVDVYESQGVQAHSNKNLTNMKAQQKSLEGVQNQVEHLKTLAKELVVDVPDADGVTDLLLQADSVEKDYSTLNKKLEETCQFMEGKLQGIGQFQNRIREMFTCFTDLDDELDSMAPVDLDLGTLKEQKDNIQSFVAKLQELMANTANAGDSCKKMLETETSPDLLGLKRDLDALSKQCGKLLDRAKGRELQVQRTLTKLEELYGKLQQVDDKLCSAVGKEASQEAVGMETDVINQQLEAFKSLTRKEKNMGKPLSRPDCLRQNPSCVGKGEDEDLNIDDCYVPQRSIYDTVRLNEQIDSASKGSLSSGHFTGTLPYTHRTLDLSSTCGNGALSTSSSFELRTRKPVMLDERVIFDRLKLNGHIIRATDTVLPKSRLQGGEKRDHPHHRRSWRTFAPTNMGEYASRSGTLCSGSVERPGLSNGRKGQSMTSSLTSEEDSGLYSPTVEKERHAHRSHKRAGPGTRSLSSSEAMHMSGDLRTGRSLSSGPEEFSFSSARDNRSLYHSSSLVQELRQTELGVVDLNEKDTLNNGEYKYSTGRLSSGSASRSQNEKLGWFSRTLPDYDELSTAELLEDVSSQDDCELVSVVVTQPETYGNSVTLPIDSRQQIEACTVQQGASKYNMEELEEFLQSVEACLPKSLQTFQHAGEQEIEALLNAIAACPEMDPMGYFSPQAFQKEDIDPLQTQLQDISSLGHSLIQNAAKGTSTKKLEDDLEEVNTKWNTLNKKIAERSAQLHEALLHCGRFQDALESLLSWLTDTEELVANQKPPSAEFKVVKAQIQEQKLLQRLLDDRKPTVELIRKEGEKVAERAESVDKEKLAKEIGCLGQRWDTLLKKAENRHKQLESILVVTQQFHETLEPLSEWLAATEKHLSNSEPIGTETSKLEDQISQHKALEEEIMNHSKDLLQAVSLGHMLKTVSSVDEKEFLQSKLDTTQASYIELQERCRRKAEMLQQALANAQVFGEDEVALMNWLNEVHARLSKVSVEDYKIDVLEKQRAEQRALQSDIELRKKNVDQAISNGMELLKQTTGMSDFMTFLM</sequence>
<dbReference type="GO" id="GO:0045104">
    <property type="term" value="P:intermediate filament cytoskeleton organization"/>
    <property type="evidence" value="ECO:0007669"/>
    <property type="project" value="InterPro"/>
</dbReference>
<dbReference type="Gene3D" id="1.10.418.10">
    <property type="entry name" value="Calponin-like domain"/>
    <property type="match status" value="2"/>
</dbReference>
<keyword evidence="17" id="KW-1185">Reference proteome</keyword>
<dbReference type="FunFam" id="1.20.58.60:FF:000009">
    <property type="entry name" value="dystonin isoform X1"/>
    <property type="match status" value="1"/>
</dbReference>
<keyword evidence="9" id="KW-0206">Cytoskeleton</keyword>
<dbReference type="Pfam" id="PF17902">
    <property type="entry name" value="SH3_10"/>
    <property type="match status" value="1"/>
</dbReference>
<feature type="coiled-coil region" evidence="12">
    <location>
        <begin position="6224"/>
        <end position="6291"/>
    </location>
</feature>
<dbReference type="InterPro" id="IPR041573">
    <property type="entry name" value="Desmoplakin_Spectrin-like"/>
</dbReference>
<keyword evidence="3 11" id="KW-0728">SH3 domain</keyword>
<evidence type="ECO:0000256" key="7">
    <source>
        <dbReference type="ARBA" id="ARBA00022737"/>
    </source>
</evidence>
<feature type="region of interest" description="Disordered" evidence="13">
    <location>
        <begin position="4106"/>
        <end position="4130"/>
    </location>
</feature>
<dbReference type="Pfam" id="PF21097">
    <property type="entry name" value="SR_plectin_7"/>
    <property type="match status" value="1"/>
</dbReference>
<feature type="coiled-coil region" evidence="12">
    <location>
        <begin position="2503"/>
        <end position="2551"/>
    </location>
</feature>
<feature type="compositionally biased region" description="Basic residues" evidence="13">
    <location>
        <begin position="138"/>
        <end position="149"/>
    </location>
</feature>
<dbReference type="FunFam" id="1.20.58.60:FF:000093">
    <property type="entry name" value="dystonin isoform X1"/>
    <property type="match status" value="1"/>
</dbReference>
<dbReference type="GO" id="GO:0042995">
    <property type="term" value="C:cell projection"/>
    <property type="evidence" value="ECO:0007669"/>
    <property type="project" value="UniProtKB-SubCell"/>
</dbReference>
<dbReference type="SUPFAM" id="SSF47576">
    <property type="entry name" value="Calponin-homology domain, CH-domain"/>
    <property type="match status" value="1"/>
</dbReference>
<dbReference type="Gene3D" id="1.20.58.60">
    <property type="match status" value="16"/>
</dbReference>
<dbReference type="FunFam" id="1.10.418.10:FF:000048">
    <property type="entry name" value="Short stop, isoform B"/>
    <property type="match status" value="1"/>
</dbReference>
<dbReference type="GO" id="GO:0031581">
    <property type="term" value="P:hemidesmosome assembly"/>
    <property type="evidence" value="ECO:0007669"/>
    <property type="project" value="TreeGrafter"/>
</dbReference>
<keyword evidence="12" id="KW-0175">Coiled coil</keyword>
<feature type="compositionally biased region" description="Low complexity" evidence="13">
    <location>
        <begin position="1830"/>
        <end position="1841"/>
    </location>
</feature>
<dbReference type="GO" id="GO:0003779">
    <property type="term" value="F:actin binding"/>
    <property type="evidence" value="ECO:0007669"/>
    <property type="project" value="UniProtKB-KW"/>
</dbReference>
<evidence type="ECO:0000256" key="13">
    <source>
        <dbReference type="SAM" id="MobiDB-lite"/>
    </source>
</evidence>
<feature type="coiled-coil region" evidence="12">
    <location>
        <begin position="1324"/>
        <end position="1361"/>
    </location>
</feature>
<dbReference type="GO" id="GO:0005737">
    <property type="term" value="C:cytoplasm"/>
    <property type="evidence" value="ECO:0007669"/>
    <property type="project" value="TreeGrafter"/>
</dbReference>
<dbReference type="CDD" id="cd21188">
    <property type="entry name" value="CH_PLEC-like_rpt1"/>
    <property type="match status" value="1"/>
</dbReference>
<dbReference type="GO" id="GO:0008017">
    <property type="term" value="F:microtubule binding"/>
    <property type="evidence" value="ECO:0007669"/>
    <property type="project" value="TreeGrafter"/>
</dbReference>
<dbReference type="InterPro" id="IPR001452">
    <property type="entry name" value="SH3_domain"/>
</dbReference>
<dbReference type="PANTHER" id="PTHR23169">
    <property type="entry name" value="ENVOPLAKIN"/>
    <property type="match status" value="1"/>
</dbReference>
<feature type="compositionally biased region" description="Basic and acidic residues" evidence="13">
    <location>
        <begin position="184"/>
        <end position="203"/>
    </location>
</feature>
<feature type="coiled-coil region" evidence="12">
    <location>
        <begin position="5717"/>
        <end position="5751"/>
    </location>
</feature>
<dbReference type="GO" id="GO:0030056">
    <property type="term" value="C:hemidesmosome"/>
    <property type="evidence" value="ECO:0007669"/>
    <property type="project" value="TreeGrafter"/>
</dbReference>
<feature type="compositionally biased region" description="Polar residues" evidence="13">
    <location>
        <begin position="6731"/>
        <end position="6744"/>
    </location>
</feature>
<evidence type="ECO:0000313" key="17">
    <source>
        <dbReference type="Proteomes" id="UP000327493"/>
    </source>
</evidence>
<keyword evidence="8" id="KW-0009">Actin-binding</keyword>
<organism evidence="16 17">
    <name type="scientific">Etheostoma spectabile</name>
    <name type="common">orangethroat darter</name>
    <dbReference type="NCBI Taxonomy" id="54343"/>
    <lineage>
        <taxon>Eukaryota</taxon>
        <taxon>Metazoa</taxon>
        <taxon>Chordata</taxon>
        <taxon>Craniata</taxon>
        <taxon>Vertebrata</taxon>
        <taxon>Euteleostomi</taxon>
        <taxon>Actinopterygii</taxon>
        <taxon>Neopterygii</taxon>
        <taxon>Teleostei</taxon>
        <taxon>Neoteleostei</taxon>
        <taxon>Acanthomorphata</taxon>
        <taxon>Eupercaria</taxon>
        <taxon>Perciformes</taxon>
        <taxon>Percoidei</taxon>
        <taxon>Percidae</taxon>
        <taxon>Etheostomatinae</taxon>
        <taxon>Etheostoma</taxon>
    </lineage>
</organism>
<dbReference type="SUPFAM" id="SSF75399">
    <property type="entry name" value="Plakin repeat"/>
    <property type="match status" value="3"/>
</dbReference>
<dbReference type="GO" id="GO:0005874">
    <property type="term" value="C:microtubule"/>
    <property type="evidence" value="ECO:0007669"/>
    <property type="project" value="UniProtKB-KW"/>
</dbReference>
<proteinExistence type="predicted"/>
<feature type="coiled-coil region" evidence="12">
    <location>
        <begin position="4890"/>
        <end position="4928"/>
    </location>
</feature>
<dbReference type="SUPFAM" id="SSF46966">
    <property type="entry name" value="Spectrin repeat"/>
    <property type="match status" value="19"/>
</dbReference>
<dbReference type="Gene3D" id="1.20.58.1060">
    <property type="match status" value="1"/>
</dbReference>
<feature type="compositionally biased region" description="Basic and acidic residues" evidence="13">
    <location>
        <begin position="117"/>
        <end position="128"/>
    </location>
</feature>
<feature type="region of interest" description="Disordered" evidence="13">
    <location>
        <begin position="110"/>
        <end position="203"/>
    </location>
</feature>
<feature type="region of interest" description="Disordered" evidence="13">
    <location>
        <begin position="4959"/>
        <end position="5001"/>
    </location>
</feature>
<dbReference type="InterPro" id="IPR043197">
    <property type="entry name" value="Plakin"/>
</dbReference>
<dbReference type="Pfam" id="PF00307">
    <property type="entry name" value="CH"/>
    <property type="match status" value="2"/>
</dbReference>
<evidence type="ECO:0000256" key="6">
    <source>
        <dbReference type="ARBA" id="ARBA00022701"/>
    </source>
</evidence>
<evidence type="ECO:0000256" key="3">
    <source>
        <dbReference type="ARBA" id="ARBA00022443"/>
    </source>
</evidence>
<dbReference type="InterPro" id="IPR049538">
    <property type="entry name" value="PCN-like_spectrin-like_rpt"/>
</dbReference>
<feature type="coiled-coil region" evidence="12">
    <location>
        <begin position="5943"/>
        <end position="5973"/>
    </location>
</feature>
<dbReference type="Gene3D" id="1.10.287.1490">
    <property type="match status" value="1"/>
</dbReference>
<feature type="coiled-coil region" evidence="12">
    <location>
        <begin position="5440"/>
        <end position="5470"/>
    </location>
</feature>
<dbReference type="PROSITE" id="PS50002">
    <property type="entry name" value="SH3"/>
    <property type="match status" value="1"/>
</dbReference>
<evidence type="ECO:0000256" key="11">
    <source>
        <dbReference type="PROSITE-ProRule" id="PRU00192"/>
    </source>
</evidence>
<gene>
    <name evidence="16" type="ORF">FQN60_015094</name>
</gene>
<feature type="region of interest" description="Disordered" evidence="13">
    <location>
        <begin position="6624"/>
        <end position="6744"/>
    </location>
</feature>
<feature type="compositionally biased region" description="Polar residues" evidence="13">
    <location>
        <begin position="6673"/>
        <end position="6683"/>
    </location>
</feature>
<reference evidence="16 17" key="1">
    <citation type="submission" date="2019-08" db="EMBL/GenBank/DDBJ databases">
        <title>A chromosome-level genome assembly, high-density linkage maps, and genome scans reveal the genomic architecture of hybrid incompatibilities underlying speciation via character displacement in darters (Percidae: Etheostominae).</title>
        <authorList>
            <person name="Moran R.L."/>
            <person name="Catchen J.M."/>
            <person name="Fuller R.C."/>
        </authorList>
    </citation>
    <scope>NUCLEOTIDE SEQUENCE [LARGE SCALE GENOMIC DNA]</scope>
    <source>
        <strain evidence="16">EspeVRDwgs_2016</strain>
        <tissue evidence="16">Muscle</tissue>
    </source>
</reference>
<dbReference type="GO" id="GO:0042060">
    <property type="term" value="P:wound healing"/>
    <property type="evidence" value="ECO:0007669"/>
    <property type="project" value="TreeGrafter"/>
</dbReference>
<keyword evidence="4" id="KW-0963">Cytoplasm</keyword>
<dbReference type="FunFam" id="1.20.58.60:FF:000008">
    <property type="entry name" value="microtubule-actin cross-linking factor 1"/>
    <property type="match status" value="1"/>
</dbReference>
<accession>A0A5J5CT94</accession>
<dbReference type="PROSITE" id="PS00020">
    <property type="entry name" value="ACTININ_2"/>
    <property type="match status" value="1"/>
</dbReference>
<feature type="coiled-coil region" evidence="12">
    <location>
        <begin position="1977"/>
        <end position="2123"/>
    </location>
</feature>
<evidence type="ECO:0000259" key="14">
    <source>
        <dbReference type="PROSITE" id="PS50002"/>
    </source>
</evidence>
<dbReference type="Pfam" id="PF18373">
    <property type="entry name" value="Spectrin_2"/>
    <property type="match status" value="1"/>
</dbReference>
<dbReference type="GO" id="GO:0005198">
    <property type="term" value="F:structural molecule activity"/>
    <property type="evidence" value="ECO:0007669"/>
    <property type="project" value="TreeGrafter"/>
</dbReference>
<keyword evidence="6" id="KW-0493">Microtubule</keyword>
<feature type="region of interest" description="Disordered" evidence="13">
    <location>
        <begin position="1821"/>
        <end position="1844"/>
    </location>
</feature>
<feature type="coiled-coil region" evidence="12">
    <location>
        <begin position="1854"/>
        <end position="1941"/>
    </location>
</feature>
<evidence type="ECO:0008006" key="18">
    <source>
        <dbReference type="Google" id="ProtNLM"/>
    </source>
</evidence>
<evidence type="ECO:0000256" key="4">
    <source>
        <dbReference type="ARBA" id="ARBA00022490"/>
    </source>
</evidence>
<dbReference type="InterPro" id="IPR018159">
    <property type="entry name" value="Spectrin/alpha-actinin"/>
</dbReference>
<dbReference type="GO" id="GO:0016020">
    <property type="term" value="C:membrane"/>
    <property type="evidence" value="ECO:0007669"/>
    <property type="project" value="TreeGrafter"/>
</dbReference>
<feature type="compositionally biased region" description="Polar residues" evidence="13">
    <location>
        <begin position="4114"/>
        <end position="4130"/>
    </location>
</feature>
<feature type="compositionally biased region" description="Polar residues" evidence="13">
    <location>
        <begin position="4031"/>
        <end position="4043"/>
    </location>
</feature>
<dbReference type="Pfam" id="PF21020">
    <property type="entry name" value="Spectrin_4"/>
    <property type="match status" value="1"/>
</dbReference>
<evidence type="ECO:0000256" key="1">
    <source>
        <dbReference type="ARBA" id="ARBA00004245"/>
    </source>
</evidence>
<evidence type="ECO:0000256" key="8">
    <source>
        <dbReference type="ARBA" id="ARBA00023203"/>
    </source>
</evidence>
<evidence type="ECO:0000256" key="9">
    <source>
        <dbReference type="ARBA" id="ARBA00023212"/>
    </source>
</evidence>
<dbReference type="Gene3D" id="3.30.160.780">
    <property type="match status" value="1"/>
</dbReference>
<feature type="compositionally biased region" description="Polar residues" evidence="13">
    <location>
        <begin position="3340"/>
        <end position="3365"/>
    </location>
</feature>
<dbReference type="PROSITE" id="PS00019">
    <property type="entry name" value="ACTININ_1"/>
    <property type="match status" value="1"/>
</dbReference>
<dbReference type="PROSITE" id="PS50021">
    <property type="entry name" value="CH"/>
    <property type="match status" value="2"/>
</dbReference>
<dbReference type="SMART" id="SM00250">
    <property type="entry name" value="PLEC"/>
    <property type="match status" value="11"/>
</dbReference>